<evidence type="ECO:0000256" key="1">
    <source>
        <dbReference type="ARBA" id="ARBA00023002"/>
    </source>
</evidence>
<dbReference type="Pfam" id="PF01408">
    <property type="entry name" value="GFO_IDH_MocA"/>
    <property type="match status" value="1"/>
</dbReference>
<reference evidence="4 5" key="1">
    <citation type="submission" date="2023-08" db="EMBL/GenBank/DDBJ databases">
        <title>Implementing the SeqCode for naming new Mesorhizobium species isolated from Vachellia karroo root nodules.</title>
        <authorList>
            <person name="Van Lill M."/>
        </authorList>
    </citation>
    <scope>NUCLEOTIDE SEQUENCE [LARGE SCALE GENOMIC DNA]</scope>
    <source>
        <strain evidence="4 5">VK24D</strain>
    </source>
</reference>
<dbReference type="Proteomes" id="UP001287059">
    <property type="component" value="Unassembled WGS sequence"/>
</dbReference>
<keyword evidence="5" id="KW-1185">Reference proteome</keyword>
<dbReference type="PANTHER" id="PTHR43818:SF11">
    <property type="entry name" value="BCDNA.GH03377"/>
    <property type="match status" value="1"/>
</dbReference>
<dbReference type="RefSeq" id="WP_320288022.1">
    <property type="nucleotide sequence ID" value="NZ_JAVIIW010000015.1"/>
</dbReference>
<proteinExistence type="predicted"/>
<protein>
    <submittedName>
        <fullName evidence="4">Gfo/Idh/MocA family oxidoreductase</fullName>
    </submittedName>
</protein>
<dbReference type="InterPro" id="IPR055170">
    <property type="entry name" value="GFO_IDH_MocA-like_dom"/>
</dbReference>
<dbReference type="PANTHER" id="PTHR43818">
    <property type="entry name" value="BCDNA.GH03377"/>
    <property type="match status" value="1"/>
</dbReference>
<keyword evidence="1" id="KW-0560">Oxidoreductase</keyword>
<dbReference type="InterPro" id="IPR050463">
    <property type="entry name" value="Gfo/Idh/MocA_oxidrdct_glycsds"/>
</dbReference>
<dbReference type="Gene3D" id="3.40.50.720">
    <property type="entry name" value="NAD(P)-binding Rossmann-like Domain"/>
    <property type="match status" value="1"/>
</dbReference>
<evidence type="ECO:0000259" key="2">
    <source>
        <dbReference type="Pfam" id="PF01408"/>
    </source>
</evidence>
<dbReference type="InterPro" id="IPR000683">
    <property type="entry name" value="Gfo/Idh/MocA-like_OxRdtase_N"/>
</dbReference>
<organism evidence="4 5">
    <name type="scientific">Mesorhizobium album</name>
    <dbReference type="NCBI Taxonomy" id="3072314"/>
    <lineage>
        <taxon>Bacteria</taxon>
        <taxon>Pseudomonadati</taxon>
        <taxon>Pseudomonadota</taxon>
        <taxon>Alphaproteobacteria</taxon>
        <taxon>Hyphomicrobiales</taxon>
        <taxon>Phyllobacteriaceae</taxon>
        <taxon>Mesorhizobium</taxon>
    </lineage>
</organism>
<gene>
    <name evidence="4" type="ORF">RFN28_14510</name>
</gene>
<dbReference type="SUPFAM" id="SSF51735">
    <property type="entry name" value="NAD(P)-binding Rossmann-fold domains"/>
    <property type="match status" value="1"/>
</dbReference>
<comment type="caution">
    <text evidence="4">The sequence shown here is derived from an EMBL/GenBank/DDBJ whole genome shotgun (WGS) entry which is preliminary data.</text>
</comment>
<dbReference type="SUPFAM" id="SSF55347">
    <property type="entry name" value="Glyceraldehyde-3-phosphate dehydrogenase-like, C-terminal domain"/>
    <property type="match status" value="1"/>
</dbReference>
<evidence type="ECO:0000259" key="3">
    <source>
        <dbReference type="Pfam" id="PF22725"/>
    </source>
</evidence>
<dbReference type="Pfam" id="PF22725">
    <property type="entry name" value="GFO_IDH_MocA_C3"/>
    <property type="match status" value="1"/>
</dbReference>
<evidence type="ECO:0000313" key="4">
    <source>
        <dbReference type="EMBL" id="MDX8479685.1"/>
    </source>
</evidence>
<sequence>MQAKSGAKLGIGIVGCGNISMTYLRNAALFAGVELRACADISTDMAALRAKEYGIRAIGVDALLADPEVDLVLNLTVPSAHFDISYSALSAGKHVFTEKPLATSASDGRRLVAEAAKRDLLLGSAPDTFLGAAGRRARRLMDEGAIGRAVTGTAFMMGRGMEHWHPNPQFYYQPGGGPVFDMGPYYLTMLVNLLGPVASVMAMASRGQEERLITAEGPYKNTSFRVGTPTNILSLLEFHSGVTVTFGASWDVFKHSNHPIELHGTEGSLRLPDPDTFGGTVSLSARGDDWKDFESEGELYGARNWPYAAPDRANYRMLGVADLARALSQGRRPRASGELALHVLEIMEAILASGESRNSVAVVGTVDQPPLLGEDEAASLLSSGAAVARREFAPAFGGT</sequence>
<dbReference type="EMBL" id="JAVIIW010000015">
    <property type="protein sequence ID" value="MDX8479685.1"/>
    <property type="molecule type" value="Genomic_DNA"/>
</dbReference>
<evidence type="ECO:0000313" key="5">
    <source>
        <dbReference type="Proteomes" id="UP001287059"/>
    </source>
</evidence>
<dbReference type="Gene3D" id="3.30.360.10">
    <property type="entry name" value="Dihydrodipicolinate Reductase, domain 2"/>
    <property type="match status" value="1"/>
</dbReference>
<name>A0ABU4XYA3_9HYPH</name>
<accession>A0ABU4XYA3</accession>
<feature type="domain" description="GFO/IDH/MocA-like oxidoreductase" evidence="3">
    <location>
        <begin position="135"/>
        <end position="270"/>
    </location>
</feature>
<dbReference type="InterPro" id="IPR036291">
    <property type="entry name" value="NAD(P)-bd_dom_sf"/>
</dbReference>
<feature type="domain" description="Gfo/Idh/MocA-like oxidoreductase N-terminal" evidence="2">
    <location>
        <begin position="10"/>
        <end position="122"/>
    </location>
</feature>